<dbReference type="GO" id="GO:0016020">
    <property type="term" value="C:membrane"/>
    <property type="evidence" value="ECO:0007669"/>
    <property type="project" value="TreeGrafter"/>
</dbReference>
<accession>A0A399JD96</accession>
<dbReference type="RefSeq" id="WP_119423284.1">
    <property type="nucleotide sequence ID" value="NZ_QQXK01000002.1"/>
</dbReference>
<reference evidence="4 5" key="1">
    <citation type="submission" date="2018-07" db="EMBL/GenBank/DDBJ databases">
        <title>Arthrobacter sp. nov., isolated from raw cow's milk with high bacterial count.</title>
        <authorList>
            <person name="Hahne J."/>
            <person name="Isele D."/>
            <person name="Lipski A."/>
        </authorList>
    </citation>
    <scope>NUCLEOTIDE SEQUENCE [LARGE SCALE GENOMIC DNA]</scope>
    <source>
        <strain evidence="4 5">JZ R-35</strain>
    </source>
</reference>
<comment type="caution">
    <text evidence="4">The sequence shown here is derived from an EMBL/GenBank/DDBJ whole genome shotgun (WGS) entry which is preliminary data.</text>
</comment>
<dbReference type="PRINTS" id="PR00080">
    <property type="entry name" value="SDRFAMILY"/>
</dbReference>
<dbReference type="PRINTS" id="PR00081">
    <property type="entry name" value="GDHRDH"/>
</dbReference>
<evidence type="ECO:0000313" key="5">
    <source>
        <dbReference type="Proteomes" id="UP000265419"/>
    </source>
</evidence>
<dbReference type="InterPro" id="IPR036291">
    <property type="entry name" value="NAD(P)-bd_dom_sf"/>
</dbReference>
<dbReference type="InterPro" id="IPR002347">
    <property type="entry name" value="SDR_fam"/>
</dbReference>
<organism evidence="4 5">
    <name type="scientific">Galactobacter valiniphilus</name>
    <dbReference type="NCBI Taxonomy" id="2676122"/>
    <lineage>
        <taxon>Bacteria</taxon>
        <taxon>Bacillati</taxon>
        <taxon>Actinomycetota</taxon>
        <taxon>Actinomycetes</taxon>
        <taxon>Micrococcales</taxon>
        <taxon>Micrococcaceae</taxon>
        <taxon>Galactobacter</taxon>
    </lineage>
</organism>
<dbReference type="Pfam" id="PF00106">
    <property type="entry name" value="adh_short"/>
    <property type="match status" value="1"/>
</dbReference>
<dbReference type="PANTHER" id="PTHR44196">
    <property type="entry name" value="DEHYDROGENASE/REDUCTASE SDR FAMILY MEMBER 7B"/>
    <property type="match status" value="1"/>
</dbReference>
<keyword evidence="2" id="KW-0560">Oxidoreductase</keyword>
<gene>
    <name evidence="4" type="ORF">DWB68_01010</name>
</gene>
<evidence type="ECO:0000256" key="3">
    <source>
        <dbReference type="RuleBase" id="RU000363"/>
    </source>
</evidence>
<comment type="similarity">
    <text evidence="1 3">Belongs to the short-chain dehydrogenases/reductases (SDR) family.</text>
</comment>
<dbReference type="Proteomes" id="UP000265419">
    <property type="component" value="Unassembled WGS sequence"/>
</dbReference>
<keyword evidence="5" id="KW-1185">Reference proteome</keyword>
<sequence length="259" mass="28273">MSSTEPEAPHRTALVTGATSGIGLEFARQLAAQGRHLILVARDRDRLAAVAAELEGGYAIHTESIVADLLDEASQEAVIERLLSHVDPVELLVNNAGYGLVRSFADNTWDEERDHWRIHTEVPLRLAHAALQAMRERGGGRIINVASVAAFTPRGTYSASKLAMVNFSKWATLHHAEDGLVVTALCPGFTRTEFHERMGQDTKAFPRLAWLKAEDVVRQGLADSAAGRSLSIPSLRYKIARLAASVLPAKTVEKIVRRS</sequence>
<evidence type="ECO:0000313" key="4">
    <source>
        <dbReference type="EMBL" id="RII43525.1"/>
    </source>
</evidence>
<dbReference type="Gene3D" id="3.40.50.720">
    <property type="entry name" value="NAD(P)-binding Rossmann-like Domain"/>
    <property type="match status" value="1"/>
</dbReference>
<evidence type="ECO:0000256" key="2">
    <source>
        <dbReference type="ARBA" id="ARBA00023002"/>
    </source>
</evidence>
<protein>
    <submittedName>
        <fullName evidence="4">SDR family NAD(P)-dependent oxidoreductase</fullName>
    </submittedName>
</protein>
<dbReference type="PANTHER" id="PTHR44196:SF2">
    <property type="entry name" value="SHORT-CHAIN DEHYDROGENASE-RELATED"/>
    <property type="match status" value="1"/>
</dbReference>
<dbReference type="AlphaFoldDB" id="A0A399JD96"/>
<dbReference type="SUPFAM" id="SSF51735">
    <property type="entry name" value="NAD(P)-binding Rossmann-fold domains"/>
    <property type="match status" value="1"/>
</dbReference>
<dbReference type="PIRSF" id="PIRSF000126">
    <property type="entry name" value="11-beta-HSD1"/>
    <property type="match status" value="1"/>
</dbReference>
<evidence type="ECO:0000256" key="1">
    <source>
        <dbReference type="ARBA" id="ARBA00006484"/>
    </source>
</evidence>
<name>A0A399JD96_9MICC</name>
<proteinExistence type="inferred from homology"/>
<dbReference type="EMBL" id="QQXK01000002">
    <property type="protein sequence ID" value="RII43525.1"/>
    <property type="molecule type" value="Genomic_DNA"/>
</dbReference>
<dbReference type="CDD" id="cd05233">
    <property type="entry name" value="SDR_c"/>
    <property type="match status" value="1"/>
</dbReference>
<dbReference type="GO" id="GO:0016491">
    <property type="term" value="F:oxidoreductase activity"/>
    <property type="evidence" value="ECO:0007669"/>
    <property type="project" value="UniProtKB-KW"/>
</dbReference>